<reference evidence="1" key="1">
    <citation type="submission" date="2022-04" db="EMBL/GenBank/DDBJ databases">
        <title>Genome of the entomopathogenic fungus Entomophthora muscae.</title>
        <authorList>
            <person name="Elya C."/>
            <person name="Lovett B.R."/>
            <person name="Lee E."/>
            <person name="Macias A.M."/>
            <person name="Hajek A.E."/>
            <person name="De Bivort B.L."/>
            <person name="Kasson M.T."/>
            <person name="De Fine Licht H.H."/>
            <person name="Stajich J.E."/>
        </authorList>
    </citation>
    <scope>NUCLEOTIDE SEQUENCE</scope>
    <source>
        <strain evidence="1">Berkeley</strain>
    </source>
</reference>
<organism evidence="1 2">
    <name type="scientific">Entomophthora muscae</name>
    <dbReference type="NCBI Taxonomy" id="34485"/>
    <lineage>
        <taxon>Eukaryota</taxon>
        <taxon>Fungi</taxon>
        <taxon>Fungi incertae sedis</taxon>
        <taxon>Zoopagomycota</taxon>
        <taxon>Entomophthoromycotina</taxon>
        <taxon>Entomophthoromycetes</taxon>
        <taxon>Entomophthorales</taxon>
        <taxon>Entomophthoraceae</taxon>
        <taxon>Entomophthora</taxon>
    </lineage>
</organism>
<evidence type="ECO:0000313" key="2">
    <source>
        <dbReference type="Proteomes" id="UP001165960"/>
    </source>
</evidence>
<dbReference type="Proteomes" id="UP001165960">
    <property type="component" value="Unassembled WGS sequence"/>
</dbReference>
<proteinExistence type="predicted"/>
<name>A0ACC2TMD8_9FUNG</name>
<accession>A0ACC2TMD8</accession>
<comment type="caution">
    <text evidence="1">The sequence shown here is derived from an EMBL/GenBank/DDBJ whole genome shotgun (WGS) entry which is preliminary data.</text>
</comment>
<sequence>MLLLLFVGRCVGYSILIHSGMGSRSHVKGMLEVGQALGERGHLVQYVALDDNIGHARHHPNITEVGLGHPEPTARSWCCLNPSARARLAMNSTLNS</sequence>
<gene>
    <name evidence="1" type="ORF">DSO57_1031920</name>
</gene>
<dbReference type="EMBL" id="QTSX02002364">
    <property type="protein sequence ID" value="KAJ9075833.1"/>
    <property type="molecule type" value="Genomic_DNA"/>
</dbReference>
<protein>
    <submittedName>
        <fullName evidence="1">Uncharacterized protein</fullName>
    </submittedName>
</protein>
<evidence type="ECO:0000313" key="1">
    <source>
        <dbReference type="EMBL" id="KAJ9075833.1"/>
    </source>
</evidence>
<keyword evidence="2" id="KW-1185">Reference proteome</keyword>